<evidence type="ECO:0000313" key="2">
    <source>
        <dbReference type="Proteomes" id="UP000025227"/>
    </source>
</evidence>
<evidence type="ECO:0000313" key="3">
    <source>
        <dbReference type="WBParaSite" id="HCON_00100070-00001"/>
    </source>
</evidence>
<evidence type="ECO:0000256" key="1">
    <source>
        <dbReference type="SAM" id="SignalP"/>
    </source>
</evidence>
<dbReference type="AlphaFoldDB" id="A0A7I4YIB6"/>
<organism evidence="2 3">
    <name type="scientific">Haemonchus contortus</name>
    <name type="common">Barber pole worm</name>
    <dbReference type="NCBI Taxonomy" id="6289"/>
    <lineage>
        <taxon>Eukaryota</taxon>
        <taxon>Metazoa</taxon>
        <taxon>Ecdysozoa</taxon>
        <taxon>Nematoda</taxon>
        <taxon>Chromadorea</taxon>
        <taxon>Rhabditida</taxon>
        <taxon>Rhabditina</taxon>
        <taxon>Rhabditomorpha</taxon>
        <taxon>Strongyloidea</taxon>
        <taxon>Trichostrongylidae</taxon>
        <taxon>Haemonchus</taxon>
    </lineage>
</organism>
<dbReference type="Proteomes" id="UP000025227">
    <property type="component" value="Unplaced"/>
</dbReference>
<dbReference type="OrthoDB" id="5849065at2759"/>
<accession>A0A7I4YIB6</accession>
<reference evidence="3" key="1">
    <citation type="submission" date="2020-12" db="UniProtKB">
        <authorList>
            <consortium name="WormBaseParasite"/>
        </authorList>
    </citation>
    <scope>IDENTIFICATION</scope>
    <source>
        <strain evidence="3">MHco3</strain>
    </source>
</reference>
<feature type="signal peptide" evidence="1">
    <location>
        <begin position="1"/>
        <end position="18"/>
    </location>
</feature>
<keyword evidence="1" id="KW-0732">Signal</keyword>
<protein>
    <submittedName>
        <fullName evidence="3">Secreted protein</fullName>
    </submittedName>
</protein>
<sequence length="79" mass="9363">VMCWWLYLLMLLFPMVTSLETSEGYDGHMPILRRTVRAFPYSVSLNQMLRHNRRLYAISDDDLSSIIDQLNSEGLQRKR</sequence>
<feature type="chain" id="PRO_5029683660" evidence="1">
    <location>
        <begin position="19"/>
        <end position="79"/>
    </location>
</feature>
<proteinExistence type="predicted"/>
<dbReference type="WBParaSite" id="HCON_00100070-00001">
    <property type="protein sequence ID" value="HCON_00100070-00001"/>
    <property type="gene ID" value="HCON_00100070"/>
</dbReference>
<name>A0A7I4YIB6_HAECO</name>
<keyword evidence="2" id="KW-1185">Reference proteome</keyword>